<keyword evidence="2" id="KW-1185">Reference proteome</keyword>
<accession>A0ABT7II39</accession>
<dbReference type="EMBL" id="JASSVS010000020">
    <property type="protein sequence ID" value="MDL0433831.1"/>
    <property type="molecule type" value="Genomic_DNA"/>
</dbReference>
<dbReference type="RefSeq" id="WP_285393871.1">
    <property type="nucleotide sequence ID" value="NZ_JASSVS010000020.1"/>
</dbReference>
<reference evidence="1 2" key="1">
    <citation type="submission" date="2023-06" db="EMBL/GenBank/DDBJ databases">
        <title>Marinobacter azerbaijanicus a moderately halophilic, isolated from Urmia Lake in Azerbaijan region of Iran.</title>
        <authorList>
            <person name="Sanchez-Porro C."/>
            <person name="Aghdam E.M."/>
            <person name="Saheb S.M."/>
            <person name="Tarhriz V."/>
            <person name="Kazemi E."/>
            <person name="Ammozegar M.A."/>
            <person name="Ventosa A."/>
            <person name="Hejazi M.S."/>
        </authorList>
    </citation>
    <scope>NUCLEOTIDE SEQUENCE [LARGE SCALE GENOMIC DNA]</scope>
    <source>
        <strain evidence="1 2">TBZ242</strain>
    </source>
</reference>
<organism evidence="1 2">
    <name type="scientific">Marinobacter azerbaijanicus</name>
    <dbReference type="NCBI Taxonomy" id="3050455"/>
    <lineage>
        <taxon>Bacteria</taxon>
        <taxon>Pseudomonadati</taxon>
        <taxon>Pseudomonadota</taxon>
        <taxon>Gammaproteobacteria</taxon>
        <taxon>Pseudomonadales</taxon>
        <taxon>Marinobacteraceae</taxon>
        <taxon>Marinobacter</taxon>
    </lineage>
</organism>
<dbReference type="Proteomes" id="UP001227964">
    <property type="component" value="Unassembled WGS sequence"/>
</dbReference>
<sequence>MNVTIQHAVLIQTGREKRNVARLTQTTTMPFPPQQSMILHFGDKVLPVTLKIEHPVSWSFATEEYGTFFVIDVFEEASVRQSHVDEGYFLTRLKNAGFEVDWIEPEFEHLRDGMS</sequence>
<gene>
    <name evidence="1" type="ORF">QPM17_22070</name>
</gene>
<protein>
    <submittedName>
        <fullName evidence="1">Uncharacterized protein</fullName>
    </submittedName>
</protein>
<evidence type="ECO:0000313" key="1">
    <source>
        <dbReference type="EMBL" id="MDL0433831.1"/>
    </source>
</evidence>
<comment type="caution">
    <text evidence="1">The sequence shown here is derived from an EMBL/GenBank/DDBJ whole genome shotgun (WGS) entry which is preliminary data.</text>
</comment>
<evidence type="ECO:0000313" key="2">
    <source>
        <dbReference type="Proteomes" id="UP001227964"/>
    </source>
</evidence>
<proteinExistence type="predicted"/>
<name>A0ABT7II39_9GAMM</name>